<feature type="region of interest" description="Disordered" evidence="8">
    <location>
        <begin position="1"/>
        <end position="25"/>
    </location>
</feature>
<dbReference type="GO" id="GO:0006406">
    <property type="term" value="P:mRNA export from nucleus"/>
    <property type="evidence" value="ECO:0007669"/>
    <property type="project" value="TreeGrafter"/>
</dbReference>
<keyword evidence="10" id="KW-1185">Reference proteome</keyword>
<dbReference type="GO" id="GO:0031965">
    <property type="term" value="C:nuclear membrane"/>
    <property type="evidence" value="ECO:0007669"/>
    <property type="project" value="UniProtKB-SubCell"/>
</dbReference>
<dbReference type="Proteomes" id="UP001438707">
    <property type="component" value="Unassembled WGS sequence"/>
</dbReference>
<comment type="caution">
    <text evidence="9">The sequence shown here is derived from an EMBL/GenBank/DDBJ whole genome shotgun (WGS) entry which is preliminary data.</text>
</comment>
<keyword evidence="1 7" id="KW-0813">Transport</keyword>
<comment type="function">
    <text evidence="7">Functions as a component of the nuclear pore complex (NPC).</text>
</comment>
<dbReference type="PANTHER" id="PTHR13003:SF2">
    <property type="entry name" value="NUCLEAR PORE COMPLEX PROTEIN NUP107"/>
    <property type="match status" value="1"/>
</dbReference>
<evidence type="ECO:0000256" key="4">
    <source>
        <dbReference type="ARBA" id="ARBA00023010"/>
    </source>
</evidence>
<dbReference type="GO" id="GO:0006606">
    <property type="term" value="P:protein import into nucleus"/>
    <property type="evidence" value="ECO:0007669"/>
    <property type="project" value="TreeGrafter"/>
</dbReference>
<evidence type="ECO:0000256" key="5">
    <source>
        <dbReference type="ARBA" id="ARBA00023132"/>
    </source>
</evidence>
<dbReference type="InterPro" id="IPR007252">
    <property type="entry name" value="Nup84/Nup107"/>
</dbReference>
<dbReference type="GO" id="GO:0017056">
    <property type="term" value="F:structural constituent of nuclear pore"/>
    <property type="evidence" value="ECO:0007669"/>
    <property type="project" value="UniProtKB-UniRule"/>
</dbReference>
<name>A0AAW1SDF9_9CHLO</name>
<keyword evidence="5 7" id="KW-0906">Nuclear pore complex</keyword>
<gene>
    <name evidence="9" type="ORF">WJX74_003480</name>
</gene>
<feature type="compositionally biased region" description="Basic and acidic residues" evidence="8">
    <location>
        <begin position="271"/>
        <end position="288"/>
    </location>
</feature>
<dbReference type="PANTHER" id="PTHR13003">
    <property type="entry name" value="NUP107-RELATED"/>
    <property type="match status" value="1"/>
</dbReference>
<accession>A0AAW1SDF9</accession>
<dbReference type="AlphaFoldDB" id="A0AAW1SDF9"/>
<evidence type="ECO:0000256" key="2">
    <source>
        <dbReference type="ARBA" id="ARBA00022816"/>
    </source>
</evidence>
<comment type="subcellular location">
    <subcellularLocation>
        <location evidence="7">Nucleus</location>
        <location evidence="7">Nuclear pore complex</location>
    </subcellularLocation>
    <subcellularLocation>
        <location evidence="7">Nucleus membrane</location>
    </subcellularLocation>
</comment>
<feature type="region of interest" description="Disordered" evidence="8">
    <location>
        <begin position="47"/>
        <end position="81"/>
    </location>
</feature>
<comment type="similarity">
    <text evidence="7">Belongs to the nucleoporin Nup84/Nup107 family.</text>
</comment>
<keyword evidence="3" id="KW-0653">Protein transport</keyword>
<dbReference type="Pfam" id="PF04121">
    <property type="entry name" value="Nup84_Nup100"/>
    <property type="match status" value="1"/>
</dbReference>
<evidence type="ECO:0000313" key="9">
    <source>
        <dbReference type="EMBL" id="KAK9844515.1"/>
    </source>
</evidence>
<proteinExistence type="inferred from homology"/>
<dbReference type="EMBL" id="JALJOS010000001">
    <property type="protein sequence ID" value="KAK9844515.1"/>
    <property type="molecule type" value="Genomic_DNA"/>
</dbReference>
<evidence type="ECO:0000256" key="6">
    <source>
        <dbReference type="ARBA" id="ARBA00023242"/>
    </source>
</evidence>
<keyword evidence="4 7" id="KW-0811">Translocation</keyword>
<evidence type="ECO:0000313" key="10">
    <source>
        <dbReference type="Proteomes" id="UP001438707"/>
    </source>
</evidence>
<keyword evidence="7" id="KW-0472">Membrane</keyword>
<protein>
    <recommendedName>
        <fullName evidence="7">Nuclear pore complex protein</fullName>
    </recommendedName>
</protein>
<evidence type="ECO:0000256" key="7">
    <source>
        <dbReference type="RuleBase" id="RU365072"/>
    </source>
</evidence>
<feature type="region of interest" description="Disordered" evidence="8">
    <location>
        <begin position="252"/>
        <end position="288"/>
    </location>
</feature>
<comment type="subunit">
    <text evidence="7">Part of the nuclear pore complex (NPC).</text>
</comment>
<organism evidence="9 10">
    <name type="scientific">Apatococcus lobatus</name>
    <dbReference type="NCBI Taxonomy" id="904363"/>
    <lineage>
        <taxon>Eukaryota</taxon>
        <taxon>Viridiplantae</taxon>
        <taxon>Chlorophyta</taxon>
        <taxon>core chlorophytes</taxon>
        <taxon>Trebouxiophyceae</taxon>
        <taxon>Chlorellales</taxon>
        <taxon>Chlorellaceae</taxon>
        <taxon>Apatococcus</taxon>
    </lineage>
</organism>
<keyword evidence="2" id="KW-0509">mRNA transport</keyword>
<evidence type="ECO:0000256" key="8">
    <source>
        <dbReference type="SAM" id="MobiDB-lite"/>
    </source>
</evidence>
<dbReference type="GO" id="GO:0031080">
    <property type="term" value="C:nuclear pore outer ring"/>
    <property type="evidence" value="ECO:0007669"/>
    <property type="project" value="TreeGrafter"/>
</dbReference>
<sequence>MDESPAVPVRPPELLVGDSPDQPNPLYQDLTWTPHLSSLGNAAAFSGRKNPLWSPDQPSAAMHAEQPQPATFAGPETGPSASAAQQLQQANADIFSGILAQQMEGQIPMQNAVLSFSDACRTHAQDLRRQAAQQHRTLRALQWQRQAEELEAEAATWSLLSHLQGNPDLHYPAGGLEDMAGGRPSLGQRAAAIVARDRRLNRVARLVAWLEDLAASQFDQEQTDADRNGAMQGFSAADGIWEETRWRLQQAQGHSDASSIDGLIVSLDPDAPTRERKGPSAEDAKQEERLTSHLFRLLRCGRLQEACSVASQASQPWRATSMAGGGPYGPLPLGPAAQDVEAANRTESMAGEDEHGLGASRALWKWGCYQAAEKASEVHKAWGSHAGGGGEVATYAALAGHLQCLLPLSTCWEDACWALSRCWLDCEVDRRLSSEAAPAQVACEQLKGNLGSCAAGVDMGILAEGLSLVEGNWPLPRMLQELPKSQQEMFDKAAGWLGTSGSSPTPSILRFQQYQIQLALATSTEDQDALAESLASLLQGLYKDCLPQGPVQAQRRGADDIQLLRFGAHFVLALRLLADTTSACSAPVSDARSLAEEALLRHYVKHLVITGQQDMVPLYACHVQEATRRDAYMALMDLLSEQPMDTHLQVVQHSHDTFETWRECSPETRLQPDAMQTLAEQYVSEARQATQHGPAYRARAMQWMCCQQHDLALQAALHQATSLFIEFALAGQGGIAAAECLVWVLDQQATVQSAASVADDSQDLELQHLVQSAETWIRFFAILREHRRWWAGWQDLTEGRGVAQAGAEEVADLLTRCGYLAGLLLDFVHTGRLDTPAPDPLPTQGVQNQIQMDMAAVEAASPDVEAGRAFAQMTRADADRVAAALDTGLTAAVAAAEHLQDSLGVQVVGAGCSNESGSSATGVIRIAASWVHPEAGQAAARLLSLVLKRALPSSTGSWTAPSLQVQSLKGSSHLQMLLCQHLCYPNLLLKCAQLRQVLLQLGQGHYEEFDVLPTMFGVDAKPGLSALFSQAELQELMEIERRNQLVLLQNRSEDAL</sequence>
<reference evidence="9 10" key="1">
    <citation type="journal article" date="2024" name="Nat. Commun.">
        <title>Phylogenomics reveals the evolutionary origins of lichenization in chlorophyte algae.</title>
        <authorList>
            <person name="Puginier C."/>
            <person name="Libourel C."/>
            <person name="Otte J."/>
            <person name="Skaloud P."/>
            <person name="Haon M."/>
            <person name="Grisel S."/>
            <person name="Petersen M."/>
            <person name="Berrin J.G."/>
            <person name="Delaux P.M."/>
            <person name="Dal Grande F."/>
            <person name="Keller J."/>
        </authorList>
    </citation>
    <scope>NUCLEOTIDE SEQUENCE [LARGE SCALE GENOMIC DNA]</scope>
    <source>
        <strain evidence="9 10">SAG 2145</strain>
    </source>
</reference>
<dbReference type="GO" id="GO:0000973">
    <property type="term" value="P:post-transcriptional tethering of RNA polymerase II gene DNA at nuclear periphery"/>
    <property type="evidence" value="ECO:0007669"/>
    <property type="project" value="TreeGrafter"/>
</dbReference>
<evidence type="ECO:0000256" key="3">
    <source>
        <dbReference type="ARBA" id="ARBA00022927"/>
    </source>
</evidence>
<evidence type="ECO:0000256" key="1">
    <source>
        <dbReference type="ARBA" id="ARBA00022448"/>
    </source>
</evidence>
<dbReference type="Gene3D" id="1.10.3450.20">
    <property type="match status" value="1"/>
</dbReference>
<keyword evidence="6 7" id="KW-0539">Nucleus</keyword>